<dbReference type="AlphaFoldDB" id="A0A5M3WI39"/>
<evidence type="ECO:0000313" key="2">
    <source>
        <dbReference type="EMBL" id="GES08795.1"/>
    </source>
</evidence>
<dbReference type="PIRSF" id="PIRSF038991">
    <property type="entry name" value="Protein_AbrB"/>
    <property type="match status" value="1"/>
</dbReference>
<dbReference type="GO" id="GO:0004497">
    <property type="term" value="F:monooxygenase activity"/>
    <property type="evidence" value="ECO:0007669"/>
    <property type="project" value="UniProtKB-KW"/>
</dbReference>
<dbReference type="EMBL" id="BLAE01000012">
    <property type="protein sequence ID" value="GES08795.1"/>
    <property type="molecule type" value="Genomic_DNA"/>
</dbReference>
<feature type="transmembrane region" description="Helical" evidence="1">
    <location>
        <begin position="278"/>
        <end position="299"/>
    </location>
</feature>
<dbReference type="NCBIfam" id="TIGR03082">
    <property type="entry name" value="Gneg_AbrB_dup"/>
    <property type="match status" value="2"/>
</dbReference>
<feature type="transmembrane region" description="Helical" evidence="1">
    <location>
        <begin position="157"/>
        <end position="178"/>
    </location>
</feature>
<dbReference type="PANTHER" id="PTHR38457">
    <property type="entry name" value="REGULATOR ABRB-RELATED"/>
    <property type="match status" value="1"/>
</dbReference>
<gene>
    <name evidence="2" type="ORF">Amac_023910</name>
</gene>
<feature type="transmembrane region" description="Helical" evidence="1">
    <location>
        <begin position="198"/>
        <end position="216"/>
    </location>
</feature>
<accession>A0A5M3WI39</accession>
<sequence length="373" mass="38286">MRSVRGIRRAGKVAAWLVILPVMGMAGELGEPAVPSPHMLIPLVLGLLIALTGLVRHQPPAMLNRGSQVLLGVLMGSYLDLPALSHVAGSIAPLAVVTLATLLLCQVAAFAMVRFGGLDRATATLGMIAGGSAAAVASAEDLKADGRMVAFMQYLRLGFVVASTPLLLSFIALPPAAIGGAGAPDGGPWHLVSGPDQVRGLIVLAVVAGVGMLLGPRLRLPSPAMMGPMLVSGVVTATGLAPGFAPSGILRTLLFTMIGLDVGLRFSRRTMGHLRRILPAALACTLAISAGCGALAWILSVLTHIPFGDTFLATTPGGINAVLATATSTHANLPLISSVQSLRLFEMAFLAPILIRLTTARTVRSGRRGSPSP</sequence>
<organism evidence="2 3">
    <name type="scientific">Acrocarpospora macrocephala</name>
    <dbReference type="NCBI Taxonomy" id="150177"/>
    <lineage>
        <taxon>Bacteria</taxon>
        <taxon>Bacillati</taxon>
        <taxon>Actinomycetota</taxon>
        <taxon>Actinomycetes</taxon>
        <taxon>Streptosporangiales</taxon>
        <taxon>Streptosporangiaceae</taxon>
        <taxon>Acrocarpospora</taxon>
    </lineage>
</organism>
<evidence type="ECO:0000256" key="1">
    <source>
        <dbReference type="SAM" id="Phobius"/>
    </source>
</evidence>
<dbReference type="GO" id="GO:0010468">
    <property type="term" value="P:regulation of gene expression"/>
    <property type="evidence" value="ECO:0007669"/>
    <property type="project" value="InterPro"/>
</dbReference>
<comment type="caution">
    <text evidence="2">The sequence shown here is derived from an EMBL/GenBank/DDBJ whole genome shotgun (WGS) entry which is preliminary data.</text>
</comment>
<evidence type="ECO:0000313" key="3">
    <source>
        <dbReference type="Proteomes" id="UP000331127"/>
    </source>
</evidence>
<reference evidence="2 3" key="1">
    <citation type="submission" date="2019-10" db="EMBL/GenBank/DDBJ databases">
        <title>Whole genome shotgun sequence of Acrocarpospora macrocephala NBRC 16266.</title>
        <authorList>
            <person name="Ichikawa N."/>
            <person name="Kimura A."/>
            <person name="Kitahashi Y."/>
            <person name="Komaki H."/>
            <person name="Oguchi A."/>
        </authorList>
    </citation>
    <scope>NUCLEOTIDE SEQUENCE [LARGE SCALE GENOMIC DNA]</scope>
    <source>
        <strain evidence="2 3">NBRC 16266</strain>
    </source>
</reference>
<keyword evidence="2" id="KW-0503">Monooxygenase</keyword>
<keyword evidence="2" id="KW-0560">Oxidoreductase</keyword>
<dbReference type="GO" id="GO:0016020">
    <property type="term" value="C:membrane"/>
    <property type="evidence" value="ECO:0007669"/>
    <property type="project" value="InterPro"/>
</dbReference>
<dbReference type="InterPro" id="IPR017516">
    <property type="entry name" value="AbrB_dup"/>
</dbReference>
<keyword evidence="1" id="KW-1133">Transmembrane helix</keyword>
<dbReference type="RefSeq" id="WP_218041026.1">
    <property type="nucleotide sequence ID" value="NZ_BAAAHL010000060.1"/>
</dbReference>
<keyword evidence="3" id="KW-1185">Reference proteome</keyword>
<dbReference type="Proteomes" id="UP000331127">
    <property type="component" value="Unassembled WGS sequence"/>
</dbReference>
<dbReference type="InterPro" id="IPR007820">
    <property type="entry name" value="AbrB_fam"/>
</dbReference>
<feature type="transmembrane region" description="Helical" evidence="1">
    <location>
        <begin position="36"/>
        <end position="55"/>
    </location>
</feature>
<dbReference type="Pfam" id="PF05145">
    <property type="entry name" value="AbrB"/>
    <property type="match status" value="1"/>
</dbReference>
<proteinExistence type="predicted"/>
<feature type="transmembrane region" description="Helical" evidence="1">
    <location>
        <begin position="91"/>
        <end position="113"/>
    </location>
</feature>
<dbReference type="PANTHER" id="PTHR38457:SF1">
    <property type="entry name" value="REGULATOR ABRB-RELATED"/>
    <property type="match status" value="1"/>
</dbReference>
<name>A0A5M3WI39_9ACTN</name>
<keyword evidence="1" id="KW-0812">Transmembrane</keyword>
<protein>
    <submittedName>
        <fullName evidence="2">Ammonia monooxygenase</fullName>
    </submittedName>
</protein>
<keyword evidence="1" id="KW-0472">Membrane</keyword>